<dbReference type="Gene3D" id="3.90.550.10">
    <property type="entry name" value="Spore Coat Polysaccharide Biosynthesis Protein SpsA, Chain A"/>
    <property type="match status" value="1"/>
</dbReference>
<proteinExistence type="predicted"/>
<gene>
    <name evidence="2" type="ORF">ACFFSY_01080</name>
</gene>
<accession>A0ABV5KH25</accession>
<keyword evidence="2" id="KW-0808">Transferase</keyword>
<dbReference type="CDD" id="cd00761">
    <property type="entry name" value="Glyco_tranf_GTA_type"/>
    <property type="match status" value="1"/>
</dbReference>
<dbReference type="SUPFAM" id="SSF53448">
    <property type="entry name" value="Nucleotide-diphospho-sugar transferases"/>
    <property type="match status" value="1"/>
</dbReference>
<evidence type="ECO:0000313" key="2">
    <source>
        <dbReference type="EMBL" id="MFB9324531.1"/>
    </source>
</evidence>
<protein>
    <submittedName>
        <fullName evidence="2">Glycosyltransferase</fullName>
        <ecNumber evidence="2">2.4.-.-</ecNumber>
    </submittedName>
</protein>
<dbReference type="GO" id="GO:0016757">
    <property type="term" value="F:glycosyltransferase activity"/>
    <property type="evidence" value="ECO:0007669"/>
    <property type="project" value="UniProtKB-KW"/>
</dbReference>
<name>A0ABV5KH25_9BACL</name>
<organism evidence="2 3">
    <name type="scientific">Paenibacillus aurantiacus</name>
    <dbReference type="NCBI Taxonomy" id="1936118"/>
    <lineage>
        <taxon>Bacteria</taxon>
        <taxon>Bacillati</taxon>
        <taxon>Bacillota</taxon>
        <taxon>Bacilli</taxon>
        <taxon>Bacillales</taxon>
        <taxon>Paenibacillaceae</taxon>
        <taxon>Paenibacillus</taxon>
    </lineage>
</organism>
<dbReference type="EMBL" id="JBHMDO010000003">
    <property type="protein sequence ID" value="MFB9324531.1"/>
    <property type="molecule type" value="Genomic_DNA"/>
</dbReference>
<dbReference type="Proteomes" id="UP001589747">
    <property type="component" value="Unassembled WGS sequence"/>
</dbReference>
<dbReference type="RefSeq" id="WP_377488608.1">
    <property type="nucleotide sequence ID" value="NZ_JBHMDO010000003.1"/>
</dbReference>
<evidence type="ECO:0000259" key="1">
    <source>
        <dbReference type="Pfam" id="PF00535"/>
    </source>
</evidence>
<feature type="domain" description="Glycosyltransferase 2-like" evidence="1">
    <location>
        <begin position="25"/>
        <end position="135"/>
    </location>
</feature>
<dbReference type="EC" id="2.4.-.-" evidence="2"/>
<dbReference type="InterPro" id="IPR029044">
    <property type="entry name" value="Nucleotide-diphossugar_trans"/>
</dbReference>
<dbReference type="Pfam" id="PF00535">
    <property type="entry name" value="Glycos_transf_2"/>
    <property type="match status" value="1"/>
</dbReference>
<reference evidence="2 3" key="1">
    <citation type="submission" date="2024-09" db="EMBL/GenBank/DDBJ databases">
        <authorList>
            <person name="Sun Q."/>
            <person name="Mori K."/>
        </authorList>
    </citation>
    <scope>NUCLEOTIDE SEQUENCE [LARGE SCALE GENOMIC DNA]</scope>
    <source>
        <strain evidence="2 3">TISTR 2452</strain>
    </source>
</reference>
<keyword evidence="2" id="KW-0328">Glycosyltransferase</keyword>
<evidence type="ECO:0000313" key="3">
    <source>
        <dbReference type="Proteomes" id="UP001589747"/>
    </source>
</evidence>
<sequence length="330" mass="38491">MEAGAYEYDRAFYNIASHRHESTAILVVAYNRPAYLEQVIACIERNPESATLPFFFFLDGGTGATQEENSALIQRANITNKYIITRPRNYGCAKNLIDARRFAMDWCGYERMIVIEDDILLTPHYIRHILALHDWAKQNYSRVGVVQSWSYCFLDREDKLGKLHLVQTNSMYWWSFVSYCMDREAWMAIRPYLYHYETFIDQIPLTEDYDIQRSKPGRSPVGPAIRAWVKGLIETTQHDSANDDQQAKVQLDMRSQFAEIDYNITSQDLMTGFALWMTGYVRLETVVNRVKHIGMHGVTVDETLFHNFRMHQISLDSFDQDALLTDFVEL</sequence>
<keyword evidence="3" id="KW-1185">Reference proteome</keyword>
<comment type="caution">
    <text evidence="2">The sequence shown here is derived from an EMBL/GenBank/DDBJ whole genome shotgun (WGS) entry which is preliminary data.</text>
</comment>
<dbReference type="InterPro" id="IPR001173">
    <property type="entry name" value="Glyco_trans_2-like"/>
</dbReference>